<dbReference type="Pfam" id="PF06830">
    <property type="entry name" value="Root_cap"/>
    <property type="match status" value="1"/>
</dbReference>
<evidence type="ECO:0000313" key="2">
    <source>
        <dbReference type="Proteomes" id="UP000825935"/>
    </source>
</evidence>
<evidence type="ECO:0000313" key="1">
    <source>
        <dbReference type="EMBL" id="KAH7429532.1"/>
    </source>
</evidence>
<comment type="caution">
    <text evidence="1">The sequence shown here is derived from an EMBL/GenBank/DDBJ whole genome shotgun (WGS) entry which is preliminary data.</text>
</comment>
<dbReference type="OrthoDB" id="2012132at2759"/>
<accession>A0A8T2U2M9</accession>
<reference evidence="1" key="1">
    <citation type="submission" date="2021-08" db="EMBL/GenBank/DDBJ databases">
        <title>WGS assembly of Ceratopteris richardii.</title>
        <authorList>
            <person name="Marchant D.B."/>
            <person name="Chen G."/>
            <person name="Jenkins J."/>
            <person name="Shu S."/>
            <person name="Leebens-Mack J."/>
            <person name="Grimwood J."/>
            <person name="Schmutz J."/>
            <person name="Soltis P."/>
            <person name="Soltis D."/>
            <person name="Chen Z.-H."/>
        </authorList>
    </citation>
    <scope>NUCLEOTIDE SEQUENCE</scope>
    <source>
        <strain evidence="1">Whitten #5841</strain>
        <tissue evidence="1">Leaf</tissue>
    </source>
</reference>
<organism evidence="1 2">
    <name type="scientific">Ceratopteris richardii</name>
    <name type="common">Triangle waterfern</name>
    <dbReference type="NCBI Taxonomy" id="49495"/>
    <lineage>
        <taxon>Eukaryota</taxon>
        <taxon>Viridiplantae</taxon>
        <taxon>Streptophyta</taxon>
        <taxon>Embryophyta</taxon>
        <taxon>Tracheophyta</taxon>
        <taxon>Polypodiopsida</taxon>
        <taxon>Polypodiidae</taxon>
        <taxon>Polypodiales</taxon>
        <taxon>Pteridineae</taxon>
        <taxon>Pteridaceae</taxon>
        <taxon>Parkerioideae</taxon>
        <taxon>Ceratopteris</taxon>
    </lineage>
</organism>
<dbReference type="InterPro" id="IPR009646">
    <property type="entry name" value="Root_cap"/>
</dbReference>
<dbReference type="PANTHER" id="PTHR31656">
    <property type="entry name" value="ROOT CAP DOMAIN-CONTAINING PROTEIN"/>
    <property type="match status" value="1"/>
</dbReference>
<dbReference type="EMBL" id="CM035414">
    <property type="protein sequence ID" value="KAH7429532.1"/>
    <property type="molecule type" value="Genomic_DNA"/>
</dbReference>
<dbReference type="AlphaFoldDB" id="A0A8T2U2M9"/>
<gene>
    <name evidence="1" type="ORF">KP509_09G054400</name>
</gene>
<sequence>MVMTMTTVMVVGYIQLHLKWLLHNGCDSQRCYILAFPCLFKVIACPMACPRLSSASAPYICTLDYAKCTSVCAQNPEISQSCDNQGAICNDPRFVGGDGNLFYFHGKANEDFCLIADGKVHVNGHFIGKRSYRSSRDFTWVQEIGIIYGPHRIRIATRKVTVWDDERDQIDAFYDARSIHIPAVKGACWKSPSQEFMVCRNRNVNSIDVEVKYLLKLSINATYVDKEDNRIHHYGIDDTNHCFAHLNLHFKWLNVSDEVDGVLGQTYRNTYKSRVKQGVSMPIMGGYEKFKTSSLFSTDCQVARFDPLLSYF</sequence>
<evidence type="ECO:0008006" key="3">
    <source>
        <dbReference type="Google" id="ProtNLM"/>
    </source>
</evidence>
<dbReference type="Proteomes" id="UP000825935">
    <property type="component" value="Chromosome 9"/>
</dbReference>
<protein>
    <recommendedName>
        <fullName evidence="3">Root cap</fullName>
    </recommendedName>
</protein>
<dbReference type="OMA" id="RCPHKCL"/>
<keyword evidence="2" id="KW-1185">Reference proteome</keyword>
<name>A0A8T2U2M9_CERRI</name>
<proteinExistence type="predicted"/>